<dbReference type="OrthoDB" id="2139410at2759"/>
<dbReference type="GO" id="GO:0019005">
    <property type="term" value="C:SCF ubiquitin ligase complex"/>
    <property type="evidence" value="ECO:0007669"/>
    <property type="project" value="TreeGrafter"/>
</dbReference>
<evidence type="ECO:0000313" key="4">
    <source>
        <dbReference type="Proteomes" id="UP000193642"/>
    </source>
</evidence>
<dbReference type="SMART" id="SM00256">
    <property type="entry name" value="FBOX"/>
    <property type="match status" value="1"/>
</dbReference>
<dbReference type="GO" id="GO:0005737">
    <property type="term" value="C:cytoplasm"/>
    <property type="evidence" value="ECO:0007669"/>
    <property type="project" value="TreeGrafter"/>
</dbReference>
<dbReference type="SUPFAM" id="SSF81383">
    <property type="entry name" value="F-box domain"/>
    <property type="match status" value="1"/>
</dbReference>
<feature type="domain" description="F-box" evidence="2">
    <location>
        <begin position="29"/>
        <end position="69"/>
    </location>
</feature>
<feature type="compositionally biased region" description="Low complexity" evidence="1">
    <location>
        <begin position="1"/>
        <end position="19"/>
    </location>
</feature>
<dbReference type="Pfam" id="PF12937">
    <property type="entry name" value="F-box-like"/>
    <property type="match status" value="1"/>
</dbReference>
<protein>
    <recommendedName>
        <fullName evidence="2">F-box domain-containing protein</fullName>
    </recommendedName>
</protein>
<dbReference type="AlphaFoldDB" id="A0A1Y2C0D9"/>
<evidence type="ECO:0000256" key="1">
    <source>
        <dbReference type="SAM" id="MobiDB-lite"/>
    </source>
</evidence>
<evidence type="ECO:0000259" key="2">
    <source>
        <dbReference type="SMART" id="SM00256"/>
    </source>
</evidence>
<feature type="region of interest" description="Disordered" evidence="1">
    <location>
        <begin position="1"/>
        <end position="25"/>
    </location>
</feature>
<evidence type="ECO:0000313" key="3">
    <source>
        <dbReference type="EMBL" id="ORY40502.1"/>
    </source>
</evidence>
<dbReference type="Proteomes" id="UP000193642">
    <property type="component" value="Unassembled WGS sequence"/>
</dbReference>
<dbReference type="PANTHER" id="PTHR12874:SF9">
    <property type="entry name" value="F-BOX ONLY PROTEIN 48"/>
    <property type="match status" value="1"/>
</dbReference>
<name>A0A1Y2C0D9_9FUNG</name>
<dbReference type="EMBL" id="MCGO01000035">
    <property type="protein sequence ID" value="ORY40502.1"/>
    <property type="molecule type" value="Genomic_DNA"/>
</dbReference>
<dbReference type="PANTHER" id="PTHR12874">
    <property type="entry name" value="F-BOX ONLY PROTEIN 48-RELATED"/>
    <property type="match status" value="1"/>
</dbReference>
<gene>
    <name evidence="3" type="ORF">BCR33DRAFT_367204</name>
</gene>
<dbReference type="Gene3D" id="1.20.1280.50">
    <property type="match status" value="1"/>
</dbReference>
<dbReference type="InterPro" id="IPR001810">
    <property type="entry name" value="F-box_dom"/>
</dbReference>
<reference evidence="3 4" key="1">
    <citation type="submission" date="2016-07" db="EMBL/GenBank/DDBJ databases">
        <title>Pervasive Adenine N6-methylation of Active Genes in Fungi.</title>
        <authorList>
            <consortium name="DOE Joint Genome Institute"/>
            <person name="Mondo S.J."/>
            <person name="Dannebaum R.O."/>
            <person name="Kuo R.C."/>
            <person name="Labutti K."/>
            <person name="Haridas S."/>
            <person name="Kuo A."/>
            <person name="Salamov A."/>
            <person name="Ahrendt S.R."/>
            <person name="Lipzen A."/>
            <person name="Sullivan W."/>
            <person name="Andreopoulos W.B."/>
            <person name="Clum A."/>
            <person name="Lindquist E."/>
            <person name="Daum C."/>
            <person name="Ramamoorthy G.K."/>
            <person name="Gryganskyi A."/>
            <person name="Culley D."/>
            <person name="Magnuson J.K."/>
            <person name="James T.Y."/>
            <person name="O'Malley M.A."/>
            <person name="Stajich J.E."/>
            <person name="Spatafora J.W."/>
            <person name="Visel A."/>
            <person name="Grigoriev I.V."/>
        </authorList>
    </citation>
    <scope>NUCLEOTIDE SEQUENCE [LARGE SCALE GENOMIC DNA]</scope>
    <source>
        <strain evidence="3 4">JEL800</strain>
    </source>
</reference>
<accession>A0A1Y2C0D9</accession>
<keyword evidence="4" id="KW-1185">Reference proteome</keyword>
<dbReference type="GO" id="GO:0031146">
    <property type="term" value="P:SCF-dependent proteasomal ubiquitin-dependent protein catabolic process"/>
    <property type="evidence" value="ECO:0007669"/>
    <property type="project" value="TreeGrafter"/>
</dbReference>
<proteinExistence type="predicted"/>
<comment type="caution">
    <text evidence="3">The sequence shown here is derived from an EMBL/GenBank/DDBJ whole genome shotgun (WGS) entry which is preliminary data.</text>
</comment>
<organism evidence="3 4">
    <name type="scientific">Rhizoclosmatium globosum</name>
    <dbReference type="NCBI Taxonomy" id="329046"/>
    <lineage>
        <taxon>Eukaryota</taxon>
        <taxon>Fungi</taxon>
        <taxon>Fungi incertae sedis</taxon>
        <taxon>Chytridiomycota</taxon>
        <taxon>Chytridiomycota incertae sedis</taxon>
        <taxon>Chytridiomycetes</taxon>
        <taxon>Chytridiales</taxon>
        <taxon>Chytriomycetaceae</taxon>
        <taxon>Rhizoclosmatium</taxon>
    </lineage>
</organism>
<sequence length="171" mass="19766">MTQLPQPLQSPTHTPPTQHQTHKPHPHLLAQETWLQILHHLDFRSLARLSQTSHSFATLCLDPSLWKHLCLLNRVTLITDDDQTDTTNDTQDQSVEDVFSLSGLLLDNSEIETLSGAGAGTTEVSSGIKKTDWKRQFIMHRKRVLERMRKSRAYWYVVHRQSTIFFRCNLI</sequence>
<dbReference type="InterPro" id="IPR036047">
    <property type="entry name" value="F-box-like_dom_sf"/>
</dbReference>